<gene>
    <name evidence="3" type="ORF">Tco_1132403</name>
</gene>
<feature type="domain" description="CCHC-type" evidence="2">
    <location>
        <begin position="544"/>
        <end position="558"/>
    </location>
</feature>
<feature type="non-terminal residue" evidence="3">
    <location>
        <position position="1"/>
    </location>
</feature>
<dbReference type="InterPro" id="IPR001878">
    <property type="entry name" value="Znf_CCHC"/>
</dbReference>
<comment type="caution">
    <text evidence="3">The sequence shown here is derived from an EMBL/GenBank/DDBJ whole genome shotgun (WGS) entry which is preliminary data.</text>
</comment>
<evidence type="ECO:0000259" key="2">
    <source>
        <dbReference type="PROSITE" id="PS50158"/>
    </source>
</evidence>
<dbReference type="Proteomes" id="UP001151760">
    <property type="component" value="Unassembled WGS sequence"/>
</dbReference>
<evidence type="ECO:0000313" key="4">
    <source>
        <dbReference type="Proteomes" id="UP001151760"/>
    </source>
</evidence>
<evidence type="ECO:0000313" key="3">
    <source>
        <dbReference type="EMBL" id="GJU10007.1"/>
    </source>
</evidence>
<dbReference type="PANTHER" id="PTHR11439">
    <property type="entry name" value="GAG-POL-RELATED RETROTRANSPOSON"/>
    <property type="match status" value="1"/>
</dbReference>
<dbReference type="Pfam" id="PF00098">
    <property type="entry name" value="zf-CCHC"/>
    <property type="match status" value="1"/>
</dbReference>
<reference evidence="3" key="2">
    <citation type="submission" date="2022-01" db="EMBL/GenBank/DDBJ databases">
        <authorList>
            <person name="Yamashiro T."/>
            <person name="Shiraishi A."/>
            <person name="Satake H."/>
            <person name="Nakayama K."/>
        </authorList>
    </citation>
    <scope>NUCLEOTIDE SEQUENCE</scope>
</reference>
<dbReference type="EMBL" id="BQNB010021780">
    <property type="protein sequence ID" value="GJU10007.1"/>
    <property type="molecule type" value="Genomic_DNA"/>
</dbReference>
<dbReference type="Pfam" id="PF07727">
    <property type="entry name" value="RVT_2"/>
    <property type="match status" value="1"/>
</dbReference>
<protein>
    <submittedName>
        <fullName evidence="3">Ribonuclease H-like domain-containing protein</fullName>
    </submittedName>
</protein>
<reference evidence="3" key="1">
    <citation type="journal article" date="2022" name="Int. J. Mol. Sci.">
        <title>Draft Genome of Tanacetum Coccineum: Genomic Comparison of Closely Related Tanacetum-Family Plants.</title>
        <authorList>
            <person name="Yamashiro T."/>
            <person name="Shiraishi A."/>
            <person name="Nakayama K."/>
            <person name="Satake H."/>
        </authorList>
    </citation>
    <scope>NUCLEOTIDE SEQUENCE</scope>
</reference>
<name>A0ABQ5JEK1_9ASTR</name>
<keyword evidence="1" id="KW-0862">Zinc</keyword>
<proteinExistence type="predicted"/>
<dbReference type="PROSITE" id="PS50158">
    <property type="entry name" value="ZF_CCHC"/>
    <property type="match status" value="1"/>
</dbReference>
<keyword evidence="1" id="KW-0479">Metal-binding</keyword>
<accession>A0ABQ5JEK1</accession>
<organism evidence="3 4">
    <name type="scientific">Tanacetum coccineum</name>
    <dbReference type="NCBI Taxonomy" id="301880"/>
    <lineage>
        <taxon>Eukaryota</taxon>
        <taxon>Viridiplantae</taxon>
        <taxon>Streptophyta</taxon>
        <taxon>Embryophyta</taxon>
        <taxon>Tracheophyta</taxon>
        <taxon>Spermatophyta</taxon>
        <taxon>Magnoliopsida</taxon>
        <taxon>eudicotyledons</taxon>
        <taxon>Gunneridae</taxon>
        <taxon>Pentapetalae</taxon>
        <taxon>asterids</taxon>
        <taxon>campanulids</taxon>
        <taxon>Asterales</taxon>
        <taxon>Asteraceae</taxon>
        <taxon>Asteroideae</taxon>
        <taxon>Anthemideae</taxon>
        <taxon>Anthemidinae</taxon>
        <taxon>Tanacetum</taxon>
    </lineage>
</organism>
<dbReference type="PANTHER" id="PTHR11439:SF524">
    <property type="entry name" value="RNA-DIRECTED DNA POLYMERASE, PROTEIN KINASE RLK-PELLE-DLSV FAMILY"/>
    <property type="match status" value="1"/>
</dbReference>
<evidence type="ECO:0000256" key="1">
    <source>
        <dbReference type="PROSITE-ProRule" id="PRU00047"/>
    </source>
</evidence>
<dbReference type="SUPFAM" id="SSF57756">
    <property type="entry name" value="Retrovirus zinc finger-like domains"/>
    <property type="match status" value="1"/>
</dbReference>
<dbReference type="InterPro" id="IPR013103">
    <property type="entry name" value="RVT_2"/>
</dbReference>
<keyword evidence="1" id="KW-0863">Zinc-finger</keyword>
<dbReference type="InterPro" id="IPR036875">
    <property type="entry name" value="Znf_CCHC_sf"/>
</dbReference>
<dbReference type="CDD" id="cd09272">
    <property type="entry name" value="RNase_HI_RT_Ty1"/>
    <property type="match status" value="1"/>
</dbReference>
<dbReference type="Gene3D" id="4.10.60.10">
    <property type="entry name" value="Zinc finger, CCHC-type"/>
    <property type="match status" value="1"/>
</dbReference>
<sequence>TQGSQVAYLLIYVDDIILTTSSSVLLQQIIDSLHKEFDMTNLGALNYFLSIADVRHSTGLLMSQKKYALQLLERAHMVNCNPSRTLVDTDPKLGPDGVPVQDSTLYRSLAGGLQEPHFAALKRILRYVQGTLDLGLHLYASATTSLVGYTDADWAGCPSTHRSTSGYCVFLDDNLLSCAVYMSANPVQHQRTKHIEIHFVHDMVKAGHVRILPVPSRFQYADIFTKGLPSALFEDFRSSLSVRPPPAQTTGIWMGVGKGRGIQDVKMTKNQDINGRRKAAAKYPKHPLNLVEGTTSTTLTSRLPILNPVEYDLWLMRIEQYFLMTDYSLWEVILNGNKVLKRTVGETEQEYEPTTAEEKQDRRNEMKAIGTLLMALTNKDQLKFHSYKDAKLLMESIEKRYRGNKESKKVQITLLKQQYENFTGSSSKTMDQTFDSTNNNCNSNTNEADNTTYGVSAAHTQCNPTSGDNLSDAMICAFLASQPNSSQLAREDLEQINLDDLEEMDLQCEMAMLTIRARRFIQRTSRKLDVNAQRVEFDRTKVECYNCHKNGHFARECRAPRNQENRGRENKRTVTVETPTENALVAQDGIGGYNWSYQAEEEHPTNIALLAHTSSRSSSSSDSEVDSCSKSCVKAYATLKEQYDSLSSNYKKS</sequence>
<dbReference type="SMART" id="SM00343">
    <property type="entry name" value="ZnF_C2HC"/>
    <property type="match status" value="1"/>
</dbReference>
<keyword evidence="4" id="KW-1185">Reference proteome</keyword>